<keyword evidence="3" id="KW-0413">Isomerase</keyword>
<evidence type="ECO:0000313" key="5">
    <source>
        <dbReference type="Proteomes" id="UP000239007"/>
    </source>
</evidence>
<dbReference type="PANTHER" id="PTHR43684:SF1">
    <property type="entry name" value="ENOYL-COA DELTA ISOMERASE 2"/>
    <property type="match status" value="1"/>
</dbReference>
<organism evidence="4 5">
    <name type="scientific">Psychrosphaera saromensis</name>
    <dbReference type="NCBI Taxonomy" id="716813"/>
    <lineage>
        <taxon>Bacteria</taxon>
        <taxon>Pseudomonadati</taxon>
        <taxon>Pseudomonadota</taxon>
        <taxon>Gammaproteobacteria</taxon>
        <taxon>Alteromonadales</taxon>
        <taxon>Pseudoalteromonadaceae</taxon>
        <taxon>Psychrosphaera</taxon>
    </lineage>
</organism>
<protein>
    <submittedName>
        <fullName evidence="4">Enoyl-CoA hydratase</fullName>
    </submittedName>
</protein>
<dbReference type="InterPro" id="IPR001753">
    <property type="entry name" value="Enoyl-CoA_hydra/iso"/>
</dbReference>
<dbReference type="AlphaFoldDB" id="A0A2S7UVS1"/>
<dbReference type="EMBL" id="MSCH01000003">
    <property type="protein sequence ID" value="PQJ53838.1"/>
    <property type="molecule type" value="Genomic_DNA"/>
</dbReference>
<evidence type="ECO:0000313" key="4">
    <source>
        <dbReference type="EMBL" id="PQJ53838.1"/>
    </source>
</evidence>
<dbReference type="Gene3D" id="3.90.226.10">
    <property type="entry name" value="2-enoyl-CoA Hydratase, Chain A, domain 1"/>
    <property type="match status" value="1"/>
</dbReference>
<dbReference type="PANTHER" id="PTHR43684">
    <property type="match status" value="1"/>
</dbReference>
<evidence type="ECO:0000256" key="3">
    <source>
        <dbReference type="ARBA" id="ARBA00023235"/>
    </source>
</evidence>
<proteinExistence type="predicted"/>
<dbReference type="RefSeq" id="WP_105052336.1">
    <property type="nucleotide sequence ID" value="NZ_BMYG01000002.1"/>
</dbReference>
<comment type="caution">
    <text evidence="4">The sequence shown here is derived from an EMBL/GenBank/DDBJ whole genome shotgun (WGS) entry which is preliminary data.</text>
</comment>
<evidence type="ECO:0000256" key="2">
    <source>
        <dbReference type="ARBA" id="ARBA00023140"/>
    </source>
</evidence>
<keyword evidence="5" id="KW-1185">Reference proteome</keyword>
<dbReference type="Pfam" id="PF00378">
    <property type="entry name" value="ECH_1"/>
    <property type="match status" value="1"/>
</dbReference>
<dbReference type="InterPro" id="IPR051053">
    <property type="entry name" value="ECH/Chromodomain_protein"/>
</dbReference>
<dbReference type="GO" id="GO:0004165">
    <property type="term" value="F:delta(3)-delta(2)-enoyl-CoA isomerase activity"/>
    <property type="evidence" value="ECO:0007669"/>
    <property type="project" value="UniProtKB-ARBA"/>
</dbReference>
<dbReference type="OrthoDB" id="9797151at2"/>
<gene>
    <name evidence="4" type="ORF">BTO11_09280</name>
</gene>
<comment type="subcellular location">
    <subcellularLocation>
        <location evidence="1">Peroxisome</location>
    </subcellularLocation>
</comment>
<accession>A0A2S7UVS1</accession>
<name>A0A2S7UVS1_9GAMM</name>
<dbReference type="Proteomes" id="UP000239007">
    <property type="component" value="Unassembled WGS sequence"/>
</dbReference>
<keyword evidence="2" id="KW-0576">Peroxisome</keyword>
<sequence>MDNNHIITSVTDSILTITIARESAKNALSLNMYSQLTAALQQLDDDPTISVAIITGGENCFTAGNDLKDFLAGGALNEQHPTVQFLYQIASTKKPIIAAVAGPAIGIGTTMLLHCDLVYAADNTIFQLPFAQLGLCPEAACSEMLPRITGHVKAFEMVVLGDRFSANDALEIGLINKVCSSDTLLSLAVETATRITKLPENAVSTSKSLLKSNTQERVLNTIKAELTQFEMLLNSEQSQKIISSFFSKK</sequence>
<reference evidence="4 5" key="1">
    <citation type="submission" date="2016-12" db="EMBL/GenBank/DDBJ databases">
        <title>Diversity of luminous bacteria.</title>
        <authorList>
            <person name="Yoshizawa S."/>
            <person name="Kogure K."/>
        </authorList>
    </citation>
    <scope>NUCLEOTIDE SEQUENCE [LARGE SCALE GENOMIC DNA]</scope>
    <source>
        <strain evidence="4 5">SA4-48</strain>
    </source>
</reference>
<dbReference type="SUPFAM" id="SSF52096">
    <property type="entry name" value="ClpP/crotonase"/>
    <property type="match status" value="1"/>
</dbReference>
<dbReference type="InterPro" id="IPR029045">
    <property type="entry name" value="ClpP/crotonase-like_dom_sf"/>
</dbReference>
<evidence type="ECO:0000256" key="1">
    <source>
        <dbReference type="ARBA" id="ARBA00004275"/>
    </source>
</evidence>
<dbReference type="CDD" id="cd06558">
    <property type="entry name" value="crotonase-like"/>
    <property type="match status" value="1"/>
</dbReference>